<evidence type="ECO:0000256" key="1">
    <source>
        <dbReference type="SAM" id="MobiDB-lite"/>
    </source>
</evidence>
<protein>
    <submittedName>
        <fullName evidence="2">Uncharacterized protein</fullName>
    </submittedName>
</protein>
<dbReference type="EMBL" id="JANPWB010000006">
    <property type="protein sequence ID" value="KAJ1177504.1"/>
    <property type="molecule type" value="Genomic_DNA"/>
</dbReference>
<evidence type="ECO:0000313" key="2">
    <source>
        <dbReference type="EMBL" id="KAJ1177504.1"/>
    </source>
</evidence>
<evidence type="ECO:0000313" key="3">
    <source>
        <dbReference type="Proteomes" id="UP001066276"/>
    </source>
</evidence>
<dbReference type="Proteomes" id="UP001066276">
    <property type="component" value="Chromosome 3_2"/>
</dbReference>
<feature type="compositionally biased region" description="Basic and acidic residues" evidence="1">
    <location>
        <begin position="55"/>
        <end position="75"/>
    </location>
</feature>
<feature type="region of interest" description="Disordered" evidence="1">
    <location>
        <begin position="39"/>
        <end position="75"/>
    </location>
</feature>
<gene>
    <name evidence="2" type="ORF">NDU88_002759</name>
</gene>
<name>A0AAV7TNI9_PLEWA</name>
<sequence length="75" mass="8331">MPQDGGQTLNWLLLPDSRSADPVLLPDSSIRRAWRSVAEWPRSAGHPGSLKKTHRDPSAEHRNVMTGHHTAEKAD</sequence>
<reference evidence="2" key="1">
    <citation type="journal article" date="2022" name="bioRxiv">
        <title>Sequencing and chromosome-scale assembly of the giantPleurodeles waltlgenome.</title>
        <authorList>
            <person name="Brown T."/>
            <person name="Elewa A."/>
            <person name="Iarovenko S."/>
            <person name="Subramanian E."/>
            <person name="Araus A.J."/>
            <person name="Petzold A."/>
            <person name="Susuki M."/>
            <person name="Suzuki K.-i.T."/>
            <person name="Hayashi T."/>
            <person name="Toyoda A."/>
            <person name="Oliveira C."/>
            <person name="Osipova E."/>
            <person name="Leigh N.D."/>
            <person name="Simon A."/>
            <person name="Yun M.H."/>
        </authorList>
    </citation>
    <scope>NUCLEOTIDE SEQUENCE</scope>
    <source>
        <strain evidence="2">20211129_DDA</strain>
        <tissue evidence="2">Liver</tissue>
    </source>
</reference>
<organism evidence="2 3">
    <name type="scientific">Pleurodeles waltl</name>
    <name type="common">Iberian ribbed newt</name>
    <dbReference type="NCBI Taxonomy" id="8319"/>
    <lineage>
        <taxon>Eukaryota</taxon>
        <taxon>Metazoa</taxon>
        <taxon>Chordata</taxon>
        <taxon>Craniata</taxon>
        <taxon>Vertebrata</taxon>
        <taxon>Euteleostomi</taxon>
        <taxon>Amphibia</taxon>
        <taxon>Batrachia</taxon>
        <taxon>Caudata</taxon>
        <taxon>Salamandroidea</taxon>
        <taxon>Salamandridae</taxon>
        <taxon>Pleurodelinae</taxon>
        <taxon>Pleurodeles</taxon>
    </lineage>
</organism>
<keyword evidence="3" id="KW-1185">Reference proteome</keyword>
<accession>A0AAV7TNI9</accession>
<proteinExistence type="predicted"/>
<comment type="caution">
    <text evidence="2">The sequence shown here is derived from an EMBL/GenBank/DDBJ whole genome shotgun (WGS) entry which is preliminary data.</text>
</comment>
<dbReference type="AlphaFoldDB" id="A0AAV7TNI9"/>